<evidence type="ECO:0000313" key="2">
    <source>
        <dbReference type="Proteomes" id="UP000515211"/>
    </source>
</evidence>
<evidence type="ECO:0000313" key="3">
    <source>
        <dbReference type="RefSeq" id="XP_015946074.1"/>
    </source>
</evidence>
<evidence type="ECO:0000259" key="1">
    <source>
        <dbReference type="Pfam" id="PF03732"/>
    </source>
</evidence>
<accession>A0A6P4BUB4</accession>
<gene>
    <name evidence="3" type="primary">LOC107471148</name>
</gene>
<dbReference type="Proteomes" id="UP000515211">
    <property type="component" value="Chromosome 10"/>
</dbReference>
<dbReference type="GeneID" id="107471148"/>
<dbReference type="PANTHER" id="PTHR33223">
    <property type="entry name" value="CCHC-TYPE DOMAIN-CONTAINING PROTEIN"/>
    <property type="match status" value="1"/>
</dbReference>
<proteinExistence type="predicted"/>
<dbReference type="PANTHER" id="PTHR33223:SF10">
    <property type="entry name" value="AMINOTRANSFERASE-LIKE PLANT MOBILE DOMAIN-CONTAINING PROTEIN"/>
    <property type="match status" value="1"/>
</dbReference>
<feature type="domain" description="Retrotransposon gag" evidence="1">
    <location>
        <begin position="57"/>
        <end position="147"/>
    </location>
</feature>
<dbReference type="Pfam" id="PF03732">
    <property type="entry name" value="Retrotrans_gag"/>
    <property type="match status" value="1"/>
</dbReference>
<keyword evidence="2" id="KW-1185">Reference proteome</keyword>
<organism evidence="2 3">
    <name type="scientific">Arachis duranensis</name>
    <name type="common">Wild peanut</name>
    <dbReference type="NCBI Taxonomy" id="130453"/>
    <lineage>
        <taxon>Eukaryota</taxon>
        <taxon>Viridiplantae</taxon>
        <taxon>Streptophyta</taxon>
        <taxon>Embryophyta</taxon>
        <taxon>Tracheophyta</taxon>
        <taxon>Spermatophyta</taxon>
        <taxon>Magnoliopsida</taxon>
        <taxon>eudicotyledons</taxon>
        <taxon>Gunneridae</taxon>
        <taxon>Pentapetalae</taxon>
        <taxon>rosids</taxon>
        <taxon>fabids</taxon>
        <taxon>Fabales</taxon>
        <taxon>Fabaceae</taxon>
        <taxon>Papilionoideae</taxon>
        <taxon>50 kb inversion clade</taxon>
        <taxon>dalbergioids sensu lato</taxon>
        <taxon>Dalbergieae</taxon>
        <taxon>Pterocarpus clade</taxon>
        <taxon>Arachis</taxon>
    </lineage>
</organism>
<protein>
    <submittedName>
        <fullName evidence="3">Uncharacterized protein LOC107471148</fullName>
    </submittedName>
</protein>
<name>A0A6P4BUB4_ARADU</name>
<sequence>MTNPFSKDIMNFQMPKDVILPTTLKSYDRIGDPNIHVTKFHTMMFMNGASDPIFCRTFPTFLDGAVLIWFSNLPAGSISSFDKLADLFVNNFVALKIYVHDSNYLSTIKQRQHESLKDHMTRFAKATMEIPNLKPEVHLHALKSGLHLGKFQKTIIATKSKTLAKFREKSMSQIEIEEL</sequence>
<reference evidence="3" key="2">
    <citation type="submission" date="2025-08" db="UniProtKB">
        <authorList>
            <consortium name="RefSeq"/>
        </authorList>
    </citation>
    <scope>IDENTIFICATION</scope>
    <source>
        <tissue evidence="3">Whole plant</tissue>
    </source>
</reference>
<dbReference type="KEGG" id="adu:107471148"/>
<reference evidence="2" key="1">
    <citation type="journal article" date="2016" name="Nat. Genet.">
        <title>The genome sequences of Arachis duranensis and Arachis ipaensis, the diploid ancestors of cultivated peanut.</title>
        <authorList>
            <person name="Bertioli D.J."/>
            <person name="Cannon S.B."/>
            <person name="Froenicke L."/>
            <person name="Huang G."/>
            <person name="Farmer A.D."/>
            <person name="Cannon E.K."/>
            <person name="Liu X."/>
            <person name="Gao D."/>
            <person name="Clevenger J."/>
            <person name="Dash S."/>
            <person name="Ren L."/>
            <person name="Moretzsohn M.C."/>
            <person name="Shirasawa K."/>
            <person name="Huang W."/>
            <person name="Vidigal B."/>
            <person name="Abernathy B."/>
            <person name="Chu Y."/>
            <person name="Niederhuth C.E."/>
            <person name="Umale P."/>
            <person name="Araujo A.C."/>
            <person name="Kozik A."/>
            <person name="Kim K.D."/>
            <person name="Burow M.D."/>
            <person name="Varshney R.K."/>
            <person name="Wang X."/>
            <person name="Zhang X."/>
            <person name="Barkley N."/>
            <person name="Guimaraes P.M."/>
            <person name="Isobe S."/>
            <person name="Guo B."/>
            <person name="Liao B."/>
            <person name="Stalker H.T."/>
            <person name="Schmitz R.J."/>
            <person name="Scheffler B.E."/>
            <person name="Leal-Bertioli S.C."/>
            <person name="Xun X."/>
            <person name="Jackson S.A."/>
            <person name="Michelmore R."/>
            <person name="Ozias-Akins P."/>
        </authorList>
    </citation>
    <scope>NUCLEOTIDE SEQUENCE [LARGE SCALE GENOMIC DNA]</scope>
    <source>
        <strain evidence="2">cv. V14167</strain>
    </source>
</reference>
<dbReference type="RefSeq" id="XP_015946074.1">
    <property type="nucleotide sequence ID" value="XM_016090588.1"/>
</dbReference>
<dbReference type="InterPro" id="IPR005162">
    <property type="entry name" value="Retrotrans_gag_dom"/>
</dbReference>
<dbReference type="AlphaFoldDB" id="A0A6P4BUB4"/>